<dbReference type="GO" id="GO:0008360">
    <property type="term" value="P:regulation of cell shape"/>
    <property type="evidence" value="ECO:0007669"/>
    <property type="project" value="UniProtKB-KW"/>
</dbReference>
<accession>A0A1J5QWE2</accession>
<protein>
    <submittedName>
        <fullName evidence="8">D-alanyl-D-alanine carboxypeptidase DacD</fullName>
        <ecNumber evidence="8">3.4.16.4</ecNumber>
    </submittedName>
</protein>
<comment type="similarity">
    <text evidence="1">Belongs to the peptidase S11 family.</text>
</comment>
<dbReference type="InterPro" id="IPR012338">
    <property type="entry name" value="Beta-lactam/transpept-like"/>
</dbReference>
<keyword evidence="6" id="KW-0961">Cell wall biogenesis/degradation</keyword>
<dbReference type="PRINTS" id="PR00725">
    <property type="entry name" value="DADACBPTASE1"/>
</dbReference>
<dbReference type="Gene3D" id="3.40.710.10">
    <property type="entry name" value="DD-peptidase/beta-lactamase superfamily"/>
    <property type="match status" value="1"/>
</dbReference>
<evidence type="ECO:0000259" key="7">
    <source>
        <dbReference type="Pfam" id="PF00768"/>
    </source>
</evidence>
<dbReference type="Pfam" id="PF00768">
    <property type="entry name" value="Peptidase_S11"/>
    <property type="match status" value="1"/>
</dbReference>
<dbReference type="EC" id="3.4.16.4" evidence="8"/>
<dbReference type="GO" id="GO:0009002">
    <property type="term" value="F:serine-type D-Ala-D-Ala carboxypeptidase activity"/>
    <property type="evidence" value="ECO:0007669"/>
    <property type="project" value="UniProtKB-EC"/>
</dbReference>
<evidence type="ECO:0000313" key="8">
    <source>
        <dbReference type="EMBL" id="OIQ80213.1"/>
    </source>
</evidence>
<dbReference type="AlphaFoldDB" id="A0A1J5QWE2"/>
<evidence type="ECO:0000256" key="4">
    <source>
        <dbReference type="ARBA" id="ARBA00022960"/>
    </source>
</evidence>
<dbReference type="EMBL" id="MLJW01001092">
    <property type="protein sequence ID" value="OIQ80213.1"/>
    <property type="molecule type" value="Genomic_DNA"/>
</dbReference>
<keyword evidence="2" id="KW-0732">Signal</keyword>
<dbReference type="InterPro" id="IPR018044">
    <property type="entry name" value="Peptidase_S11"/>
</dbReference>
<reference evidence="8" key="1">
    <citation type="submission" date="2016-10" db="EMBL/GenBank/DDBJ databases">
        <title>Sequence of Gallionella enrichment culture.</title>
        <authorList>
            <person name="Poehlein A."/>
            <person name="Muehling M."/>
            <person name="Daniel R."/>
        </authorList>
    </citation>
    <scope>NUCLEOTIDE SEQUENCE</scope>
</reference>
<comment type="caution">
    <text evidence="8">The sequence shown here is derived from an EMBL/GenBank/DDBJ whole genome shotgun (WGS) entry which is preliminary data.</text>
</comment>
<keyword evidence="3 8" id="KW-0378">Hydrolase</keyword>
<evidence type="ECO:0000256" key="3">
    <source>
        <dbReference type="ARBA" id="ARBA00022801"/>
    </source>
</evidence>
<dbReference type="GO" id="GO:0006508">
    <property type="term" value="P:proteolysis"/>
    <property type="evidence" value="ECO:0007669"/>
    <property type="project" value="InterPro"/>
</dbReference>
<keyword evidence="5" id="KW-0573">Peptidoglycan synthesis</keyword>
<dbReference type="GO" id="GO:0071555">
    <property type="term" value="P:cell wall organization"/>
    <property type="evidence" value="ECO:0007669"/>
    <property type="project" value="UniProtKB-KW"/>
</dbReference>
<evidence type="ECO:0000256" key="6">
    <source>
        <dbReference type="ARBA" id="ARBA00023316"/>
    </source>
</evidence>
<sequence>MNLVEGIAPPPETAASSYLIADLTTGQVLAAKNAHLKLAPASTIKTLLALALLPRLKPKSIYQARASDENVIGDRAGVYPGRKYTIQSLWVATLLPSGNDAALALAHAAGGFKKTVALMNQTARRVQAVDTVARTPHGLDSPGQVSTAYDLALIARAAMKRSDFRAYVSTKKSVFPNSGLKNEPLKLNNQNKMLTSYSGTIGIKTGYTTQARNTYIGAATRDGHTIIITLMHLTYGRDALAKQLFDWGFKADGKVKPVGVLVAPLK</sequence>
<dbReference type="InterPro" id="IPR001967">
    <property type="entry name" value="Peptidase_S11_N"/>
</dbReference>
<name>A0A1J5QWE2_9ZZZZ</name>
<organism evidence="8">
    <name type="scientific">mine drainage metagenome</name>
    <dbReference type="NCBI Taxonomy" id="410659"/>
    <lineage>
        <taxon>unclassified sequences</taxon>
        <taxon>metagenomes</taxon>
        <taxon>ecological metagenomes</taxon>
    </lineage>
</organism>
<dbReference type="GO" id="GO:0009252">
    <property type="term" value="P:peptidoglycan biosynthetic process"/>
    <property type="evidence" value="ECO:0007669"/>
    <property type="project" value="UniProtKB-KW"/>
</dbReference>
<dbReference type="PANTHER" id="PTHR21581">
    <property type="entry name" value="D-ALANYL-D-ALANINE CARBOXYPEPTIDASE"/>
    <property type="match status" value="1"/>
</dbReference>
<evidence type="ECO:0000256" key="5">
    <source>
        <dbReference type="ARBA" id="ARBA00022984"/>
    </source>
</evidence>
<feature type="domain" description="Peptidase S11 D-alanyl-D-alanine carboxypeptidase A N-terminal" evidence="7">
    <location>
        <begin position="9"/>
        <end position="231"/>
    </location>
</feature>
<proteinExistence type="inferred from homology"/>
<keyword evidence="8" id="KW-0121">Carboxypeptidase</keyword>
<keyword evidence="8" id="KW-0645">Protease</keyword>
<dbReference type="SUPFAM" id="SSF56601">
    <property type="entry name" value="beta-lactamase/transpeptidase-like"/>
    <property type="match status" value="1"/>
</dbReference>
<dbReference type="PANTHER" id="PTHR21581:SF33">
    <property type="entry name" value="D-ALANYL-D-ALANINE CARBOXYPEPTIDASE DACB"/>
    <property type="match status" value="1"/>
</dbReference>
<gene>
    <name evidence="8" type="primary">dacD</name>
    <name evidence="8" type="ORF">GALL_380310</name>
</gene>
<evidence type="ECO:0000256" key="2">
    <source>
        <dbReference type="ARBA" id="ARBA00022729"/>
    </source>
</evidence>
<keyword evidence="4" id="KW-0133">Cell shape</keyword>
<evidence type="ECO:0000256" key="1">
    <source>
        <dbReference type="ARBA" id="ARBA00007164"/>
    </source>
</evidence>